<proteinExistence type="predicted"/>
<accession>A0A1P8JUP0</accession>
<dbReference type="EMBL" id="CP019236">
    <property type="protein sequence ID" value="APW37479.1"/>
    <property type="molecule type" value="Genomic_DNA"/>
</dbReference>
<evidence type="ECO:0000313" key="1">
    <source>
        <dbReference type="EMBL" id="APW37479.1"/>
    </source>
</evidence>
<organism evidence="1 2">
    <name type="scientific">Rhodoferax koreensis</name>
    <dbReference type="NCBI Taxonomy" id="1842727"/>
    <lineage>
        <taxon>Bacteria</taxon>
        <taxon>Pseudomonadati</taxon>
        <taxon>Pseudomonadota</taxon>
        <taxon>Betaproteobacteria</taxon>
        <taxon>Burkholderiales</taxon>
        <taxon>Comamonadaceae</taxon>
        <taxon>Rhodoferax</taxon>
    </lineage>
</organism>
<evidence type="ECO:0000313" key="2">
    <source>
        <dbReference type="Proteomes" id="UP000186609"/>
    </source>
</evidence>
<protein>
    <submittedName>
        <fullName evidence="1">Uncharacterized protein</fullName>
    </submittedName>
</protein>
<keyword evidence="2" id="KW-1185">Reference proteome</keyword>
<dbReference type="RefSeq" id="WP_076199039.1">
    <property type="nucleotide sequence ID" value="NZ_CP019236.1"/>
</dbReference>
<dbReference type="STRING" id="1842727.RD110_10000"/>
<dbReference type="KEGG" id="rhy:RD110_10000"/>
<reference evidence="1 2" key="1">
    <citation type="submission" date="2017-01" db="EMBL/GenBank/DDBJ databases">
        <authorList>
            <person name="Mah S.A."/>
            <person name="Swanson W.J."/>
            <person name="Moy G.W."/>
            <person name="Vacquier V.D."/>
        </authorList>
    </citation>
    <scope>NUCLEOTIDE SEQUENCE [LARGE SCALE GENOMIC DNA]</scope>
    <source>
        <strain evidence="1 2">DCY110</strain>
    </source>
</reference>
<gene>
    <name evidence="1" type="ORF">RD110_10000</name>
</gene>
<name>A0A1P8JUP0_9BURK</name>
<dbReference type="Proteomes" id="UP000186609">
    <property type="component" value="Chromosome"/>
</dbReference>
<dbReference type="AlphaFoldDB" id="A0A1P8JUP0"/>
<sequence length="170" mass="18704">MTDVQLAKIAYAAAMRANGWSAAWDEFQRDPRAIKEWMVGVAAIRATLAEEQSFEQAAIQRAVDTRHTVTDPRMPVVARARGLPGNHVGGCISEAELQSWITEWSQQDDTFNIPLVRESDALAALRNKIEECAAICDALAKERGFAAARVCAQAIRNQQDHPANPAHVLK</sequence>